<dbReference type="InterPro" id="IPR029058">
    <property type="entry name" value="AB_hydrolase_fold"/>
</dbReference>
<dbReference type="GO" id="GO:0016787">
    <property type="term" value="F:hydrolase activity"/>
    <property type="evidence" value="ECO:0007669"/>
    <property type="project" value="UniProtKB-KW"/>
</dbReference>
<gene>
    <name evidence="2" type="ORF">ACFSKL_11420</name>
</gene>
<dbReference type="PANTHER" id="PTHR42977">
    <property type="entry name" value="HYDROLASE-RELATED"/>
    <property type="match status" value="1"/>
</dbReference>
<organism evidence="2 3">
    <name type="scientific">Belliella marina</name>
    <dbReference type="NCBI Taxonomy" id="1644146"/>
    <lineage>
        <taxon>Bacteria</taxon>
        <taxon>Pseudomonadati</taxon>
        <taxon>Bacteroidota</taxon>
        <taxon>Cytophagia</taxon>
        <taxon>Cytophagales</taxon>
        <taxon>Cyclobacteriaceae</taxon>
        <taxon>Belliella</taxon>
    </lineage>
</organism>
<sequence length="61" mass="6973">MLIVWGKNDEYFPESGAEAFKKDVKNIDYNIYDTGHFALEEDGDEIIEKIRGFMAKVGSVK</sequence>
<accession>A0ABW4VMR6</accession>
<keyword evidence="1 2" id="KW-0378">Hydrolase</keyword>
<evidence type="ECO:0000256" key="1">
    <source>
        <dbReference type="ARBA" id="ARBA00022801"/>
    </source>
</evidence>
<comment type="caution">
    <text evidence="2">The sequence shown here is derived from an EMBL/GenBank/DDBJ whole genome shotgun (WGS) entry which is preliminary data.</text>
</comment>
<dbReference type="Proteomes" id="UP001597361">
    <property type="component" value="Unassembled WGS sequence"/>
</dbReference>
<dbReference type="RefSeq" id="WP_376886365.1">
    <property type="nucleotide sequence ID" value="NZ_JBHUHR010000031.1"/>
</dbReference>
<dbReference type="PANTHER" id="PTHR42977:SF3">
    <property type="entry name" value="AB HYDROLASE-1 DOMAIN-CONTAINING PROTEIN"/>
    <property type="match status" value="1"/>
</dbReference>
<protein>
    <submittedName>
        <fullName evidence="2">Alpha/beta fold hydrolase</fullName>
    </submittedName>
</protein>
<proteinExistence type="predicted"/>
<reference evidence="3" key="1">
    <citation type="journal article" date="2019" name="Int. J. Syst. Evol. Microbiol.">
        <title>The Global Catalogue of Microorganisms (GCM) 10K type strain sequencing project: providing services to taxonomists for standard genome sequencing and annotation.</title>
        <authorList>
            <consortium name="The Broad Institute Genomics Platform"/>
            <consortium name="The Broad Institute Genome Sequencing Center for Infectious Disease"/>
            <person name="Wu L."/>
            <person name="Ma J."/>
        </authorList>
    </citation>
    <scope>NUCLEOTIDE SEQUENCE [LARGE SCALE GENOMIC DNA]</scope>
    <source>
        <strain evidence="3">CGMCC 1.15180</strain>
    </source>
</reference>
<evidence type="ECO:0000313" key="3">
    <source>
        <dbReference type="Proteomes" id="UP001597361"/>
    </source>
</evidence>
<dbReference type="SUPFAM" id="SSF53474">
    <property type="entry name" value="alpha/beta-Hydrolases"/>
    <property type="match status" value="1"/>
</dbReference>
<name>A0ABW4VMR6_9BACT</name>
<dbReference type="InterPro" id="IPR051340">
    <property type="entry name" value="Haloalkane_dehalogenase"/>
</dbReference>
<dbReference type="EMBL" id="JBHUHR010000031">
    <property type="protein sequence ID" value="MFD2035406.1"/>
    <property type="molecule type" value="Genomic_DNA"/>
</dbReference>
<keyword evidence="3" id="KW-1185">Reference proteome</keyword>
<evidence type="ECO:0000313" key="2">
    <source>
        <dbReference type="EMBL" id="MFD2035406.1"/>
    </source>
</evidence>
<dbReference type="Gene3D" id="3.40.50.1820">
    <property type="entry name" value="alpha/beta hydrolase"/>
    <property type="match status" value="1"/>
</dbReference>